<proteinExistence type="predicted"/>
<sequence>MTETAPNYALKAKYAFYSTLIFFIIASPETFKITQYAFGSLFMIADNGGCPTSLGFFFHTCLFFLVLWGAMLFPRST</sequence>
<keyword evidence="1" id="KW-1133">Transmembrane helix</keyword>
<keyword evidence="1" id="KW-0812">Transmembrane</keyword>
<dbReference type="AlphaFoldDB" id="A0A6C0DEQ2"/>
<accession>A0A6C0DEQ2</accession>
<protein>
    <submittedName>
        <fullName evidence="2">Uncharacterized protein</fullName>
    </submittedName>
</protein>
<feature type="transmembrane region" description="Helical" evidence="1">
    <location>
        <begin position="14"/>
        <end position="34"/>
    </location>
</feature>
<evidence type="ECO:0000256" key="1">
    <source>
        <dbReference type="SAM" id="Phobius"/>
    </source>
</evidence>
<organism evidence="2">
    <name type="scientific">viral metagenome</name>
    <dbReference type="NCBI Taxonomy" id="1070528"/>
    <lineage>
        <taxon>unclassified sequences</taxon>
        <taxon>metagenomes</taxon>
        <taxon>organismal metagenomes</taxon>
    </lineage>
</organism>
<keyword evidence="1" id="KW-0472">Membrane</keyword>
<evidence type="ECO:0000313" key="2">
    <source>
        <dbReference type="EMBL" id="QHT14439.1"/>
    </source>
</evidence>
<dbReference type="EMBL" id="MN739583">
    <property type="protein sequence ID" value="QHT14439.1"/>
    <property type="molecule type" value="Genomic_DNA"/>
</dbReference>
<feature type="transmembrane region" description="Helical" evidence="1">
    <location>
        <begin position="54"/>
        <end position="73"/>
    </location>
</feature>
<name>A0A6C0DEQ2_9ZZZZ</name>
<reference evidence="2" key="1">
    <citation type="journal article" date="2020" name="Nature">
        <title>Giant virus diversity and host interactions through global metagenomics.</title>
        <authorList>
            <person name="Schulz F."/>
            <person name="Roux S."/>
            <person name="Paez-Espino D."/>
            <person name="Jungbluth S."/>
            <person name="Walsh D.A."/>
            <person name="Denef V.J."/>
            <person name="McMahon K.D."/>
            <person name="Konstantinidis K.T."/>
            <person name="Eloe-Fadrosh E.A."/>
            <person name="Kyrpides N.C."/>
            <person name="Woyke T."/>
        </authorList>
    </citation>
    <scope>NUCLEOTIDE SEQUENCE</scope>
    <source>
        <strain evidence="2">GVMAG-M-3300023174-137</strain>
    </source>
</reference>